<dbReference type="eggNOG" id="COG3631">
    <property type="taxonomic scope" value="Bacteria"/>
</dbReference>
<gene>
    <name evidence="2" type="ORF">GV64_13780</name>
</gene>
<protein>
    <submittedName>
        <fullName evidence="2">Steroid delta-isomerase</fullName>
    </submittedName>
</protein>
<evidence type="ECO:0000313" key="3">
    <source>
        <dbReference type="Proteomes" id="UP000027997"/>
    </source>
</evidence>
<sequence length="119" mass="13698">MEPRDVVAAWVEAFNKADAELVASFYADDAINHQVANDEIVGKVAIRSRFEQEFATAEMVCIVEHIFQDRDWAILEWKDPLGLRGCGFFQIKNGKIVFQRGYWDKLSFLRQHGLPIPQN</sequence>
<dbReference type="SUPFAM" id="SSF54427">
    <property type="entry name" value="NTF2-like"/>
    <property type="match status" value="1"/>
</dbReference>
<dbReference type="Pfam" id="PF12680">
    <property type="entry name" value="SnoaL_2"/>
    <property type="match status" value="1"/>
</dbReference>
<comment type="caution">
    <text evidence="2">The sequence shown here is derived from an EMBL/GenBank/DDBJ whole genome shotgun (WGS) entry which is preliminary data.</text>
</comment>
<dbReference type="STRING" id="305900.GV64_13780"/>
<name>A0A081KBY9_9GAMM</name>
<keyword evidence="3" id="KW-1185">Reference proteome</keyword>
<dbReference type="InterPro" id="IPR037401">
    <property type="entry name" value="SnoaL-like"/>
</dbReference>
<dbReference type="RefSeq" id="WP_020583361.1">
    <property type="nucleotide sequence ID" value="NZ_JOJP01000001.1"/>
</dbReference>
<proteinExistence type="predicted"/>
<dbReference type="InterPro" id="IPR032710">
    <property type="entry name" value="NTF2-like_dom_sf"/>
</dbReference>
<feature type="domain" description="SnoaL-like" evidence="1">
    <location>
        <begin position="7"/>
        <end position="97"/>
    </location>
</feature>
<dbReference type="Gene3D" id="3.10.450.50">
    <property type="match status" value="1"/>
</dbReference>
<accession>A0A081KBY9</accession>
<dbReference type="GO" id="GO:0016853">
    <property type="term" value="F:isomerase activity"/>
    <property type="evidence" value="ECO:0007669"/>
    <property type="project" value="UniProtKB-KW"/>
</dbReference>
<dbReference type="Proteomes" id="UP000027997">
    <property type="component" value="Unassembled WGS sequence"/>
</dbReference>
<reference evidence="2 3" key="1">
    <citation type="submission" date="2014-06" db="EMBL/GenBank/DDBJ databases">
        <title>Whole Genome Sequences of Three Symbiotic Endozoicomonas Bacteria.</title>
        <authorList>
            <person name="Neave M.J."/>
            <person name="Apprill A."/>
            <person name="Voolstra C.R."/>
        </authorList>
    </citation>
    <scope>NUCLEOTIDE SEQUENCE [LARGE SCALE GENOMIC DNA]</scope>
    <source>
        <strain evidence="2 3">DSM 22380</strain>
    </source>
</reference>
<evidence type="ECO:0000259" key="1">
    <source>
        <dbReference type="Pfam" id="PF12680"/>
    </source>
</evidence>
<organism evidence="2 3">
    <name type="scientific">Endozoicomonas elysicola</name>
    <dbReference type="NCBI Taxonomy" id="305900"/>
    <lineage>
        <taxon>Bacteria</taxon>
        <taxon>Pseudomonadati</taxon>
        <taxon>Pseudomonadota</taxon>
        <taxon>Gammaproteobacteria</taxon>
        <taxon>Oceanospirillales</taxon>
        <taxon>Endozoicomonadaceae</taxon>
        <taxon>Endozoicomonas</taxon>
    </lineage>
</organism>
<keyword evidence="2" id="KW-0413">Isomerase</keyword>
<dbReference type="AlphaFoldDB" id="A0A081KBY9"/>
<dbReference type="EMBL" id="JOJP01000001">
    <property type="protein sequence ID" value="KEI71665.1"/>
    <property type="molecule type" value="Genomic_DNA"/>
</dbReference>
<evidence type="ECO:0000313" key="2">
    <source>
        <dbReference type="EMBL" id="KEI71665.1"/>
    </source>
</evidence>